<proteinExistence type="predicted"/>
<sequence length="352" mass="38504">MTPQTMKAVIFERYGDPDVLRYTDVPAPTLERGEALVKVHAVALNGYDLMARAGRYKPNKGRFPHILGGDFGGELVALDAEAKTDLPIGTRVTSWWVLPCGYCDQCMTGHPNRCSRDYRYLGAHVPGAYAQYVKMPAHHLIPLPKNVTYEDAAAFPNAFGTAWHMVVTRGGVRPGETVLVNSASSGVSMAAIQICKLIGARVFTTSSSDWKLERAKALGADELINYNTVDFVDEVLRLTGKRGVDCVIEHVGGDFLGKSVRCLTRGGRVVTAGGTKSYDCSVQVNFIFHKELSIIGSNSATKQDLEAMMPMLDDGRLKTVIDRVFPLAEAAEAHRYLEAAKQFGKVLLKVEH</sequence>
<comment type="caution">
    <text evidence="4">The sequence shown here is derived from an EMBL/GenBank/DDBJ whole genome shotgun (WGS) entry which is preliminary data.</text>
</comment>
<dbReference type="RefSeq" id="WP_272778687.1">
    <property type="nucleotide sequence ID" value="NZ_JAQQLI010000033.1"/>
</dbReference>
<accession>A0ABT5JEZ8</accession>
<dbReference type="PANTHER" id="PTHR48106">
    <property type="entry name" value="QUINONE OXIDOREDUCTASE PIG3-RELATED"/>
    <property type="match status" value="1"/>
</dbReference>
<evidence type="ECO:0000313" key="4">
    <source>
        <dbReference type="EMBL" id="MDC7787849.1"/>
    </source>
</evidence>
<dbReference type="InterPro" id="IPR020843">
    <property type="entry name" value="ER"/>
</dbReference>
<dbReference type="Pfam" id="PF00107">
    <property type="entry name" value="ADH_zinc_N"/>
    <property type="match status" value="1"/>
</dbReference>
<keyword evidence="5" id="KW-1185">Reference proteome</keyword>
<evidence type="ECO:0000313" key="5">
    <source>
        <dbReference type="Proteomes" id="UP001165652"/>
    </source>
</evidence>
<reference evidence="4" key="2">
    <citation type="submission" date="2023-02" db="EMBL/GenBank/DDBJ databases">
        <authorList>
            <person name="Rayyan A."/>
            <person name="Meyer T."/>
            <person name="Kyndt J.A."/>
        </authorList>
    </citation>
    <scope>NUCLEOTIDE SEQUENCE</scope>
    <source>
        <strain evidence="4">DSM 9987</strain>
    </source>
</reference>
<dbReference type="InterPro" id="IPR036291">
    <property type="entry name" value="NAD(P)-bd_dom_sf"/>
</dbReference>
<keyword evidence="2" id="KW-0560">Oxidoreductase</keyword>
<gene>
    <name evidence="4" type="ORF">PQJ73_19345</name>
</gene>
<dbReference type="PANTHER" id="PTHR48106:SF18">
    <property type="entry name" value="QUINONE OXIDOREDUCTASE PIG3"/>
    <property type="match status" value="1"/>
</dbReference>
<organism evidence="4 5">
    <name type="scientific">Rhodoplanes tepidamans</name>
    <name type="common">Rhodoplanes cryptolactis</name>
    <dbReference type="NCBI Taxonomy" id="200616"/>
    <lineage>
        <taxon>Bacteria</taxon>
        <taxon>Pseudomonadati</taxon>
        <taxon>Pseudomonadota</taxon>
        <taxon>Alphaproteobacteria</taxon>
        <taxon>Hyphomicrobiales</taxon>
        <taxon>Nitrobacteraceae</taxon>
        <taxon>Rhodoplanes</taxon>
    </lineage>
</organism>
<protein>
    <submittedName>
        <fullName evidence="4">Zinc-binding dehydrogenase</fullName>
    </submittedName>
</protein>
<dbReference type="InterPro" id="IPR013149">
    <property type="entry name" value="ADH-like_C"/>
</dbReference>
<name>A0ABT5JEZ8_RHOTP</name>
<keyword evidence="1" id="KW-0521">NADP</keyword>
<dbReference type="SUPFAM" id="SSF50129">
    <property type="entry name" value="GroES-like"/>
    <property type="match status" value="1"/>
</dbReference>
<dbReference type="InterPro" id="IPR011032">
    <property type="entry name" value="GroES-like_sf"/>
</dbReference>
<feature type="domain" description="Enoyl reductase (ER)" evidence="3">
    <location>
        <begin position="15"/>
        <end position="348"/>
    </location>
</feature>
<dbReference type="Gene3D" id="3.90.180.10">
    <property type="entry name" value="Medium-chain alcohol dehydrogenases, catalytic domain"/>
    <property type="match status" value="1"/>
</dbReference>
<dbReference type="InterPro" id="IPR013154">
    <property type="entry name" value="ADH-like_N"/>
</dbReference>
<evidence type="ECO:0000259" key="3">
    <source>
        <dbReference type="SMART" id="SM00829"/>
    </source>
</evidence>
<evidence type="ECO:0000256" key="2">
    <source>
        <dbReference type="ARBA" id="ARBA00023002"/>
    </source>
</evidence>
<evidence type="ECO:0000256" key="1">
    <source>
        <dbReference type="ARBA" id="ARBA00022857"/>
    </source>
</evidence>
<dbReference type="Pfam" id="PF08240">
    <property type="entry name" value="ADH_N"/>
    <property type="match status" value="1"/>
</dbReference>
<dbReference type="SMART" id="SM00829">
    <property type="entry name" value="PKS_ER"/>
    <property type="match status" value="1"/>
</dbReference>
<reference evidence="4" key="1">
    <citation type="journal article" date="2023" name="Microbiol Resour">
        <title>Genome Sequences of Rhodoplanes serenus and Two Thermotolerant Strains, Rhodoplanes tepidamans and 'Rhodoplanes cryptolactis,' Further Refine the Genus.</title>
        <authorList>
            <person name="Rayyan A.A."/>
            <person name="Kyndt J.A."/>
        </authorList>
    </citation>
    <scope>NUCLEOTIDE SEQUENCE</scope>
    <source>
        <strain evidence="4">DSM 9987</strain>
    </source>
</reference>
<dbReference type="EMBL" id="JAQQLI010000033">
    <property type="protein sequence ID" value="MDC7787849.1"/>
    <property type="molecule type" value="Genomic_DNA"/>
</dbReference>
<dbReference type="SUPFAM" id="SSF51735">
    <property type="entry name" value="NAD(P)-binding Rossmann-fold domains"/>
    <property type="match status" value="1"/>
</dbReference>
<dbReference type="Proteomes" id="UP001165652">
    <property type="component" value="Unassembled WGS sequence"/>
</dbReference>